<comment type="caution">
    <text evidence="11">The sequence shown here is derived from an EMBL/GenBank/DDBJ whole genome shotgun (WGS) entry which is preliminary data.</text>
</comment>
<keyword evidence="12" id="KW-1185">Reference proteome</keyword>
<comment type="function">
    <text evidence="1 9">Required for the export of heme to the periplasm for the biogenesis of c-type cytochromes.</text>
</comment>
<protein>
    <recommendedName>
        <fullName evidence="4 9">Heme exporter protein C</fullName>
    </recommendedName>
    <alternativeName>
        <fullName evidence="9">Cytochrome c-type biogenesis protein</fullName>
    </alternativeName>
</protein>
<feature type="domain" description="Cytochrome c assembly protein" evidence="10">
    <location>
        <begin position="24"/>
        <end position="184"/>
    </location>
</feature>
<feature type="transmembrane region" description="Helical" evidence="9">
    <location>
        <begin position="154"/>
        <end position="173"/>
    </location>
</feature>
<reference evidence="12" key="1">
    <citation type="submission" date="2016-07" db="EMBL/GenBank/DDBJ databases">
        <authorList>
            <person name="Florea S."/>
            <person name="Webb J.S."/>
            <person name="Jaromczyk J."/>
            <person name="Schardl C.L."/>
        </authorList>
    </citation>
    <scope>NUCLEOTIDE SEQUENCE [LARGE SCALE GENOMIC DNA]</scope>
    <source>
        <strain evidence="12">KCTC 42131</strain>
    </source>
</reference>
<evidence type="ECO:0000256" key="8">
    <source>
        <dbReference type="ARBA" id="ARBA00023136"/>
    </source>
</evidence>
<evidence type="ECO:0000259" key="10">
    <source>
        <dbReference type="Pfam" id="PF01578"/>
    </source>
</evidence>
<dbReference type="RefSeq" id="WP_070115644.1">
    <property type="nucleotide sequence ID" value="NZ_MASR01000001.1"/>
</dbReference>
<dbReference type="NCBIfam" id="TIGR01191">
    <property type="entry name" value="ccmC"/>
    <property type="match status" value="1"/>
</dbReference>
<evidence type="ECO:0000256" key="4">
    <source>
        <dbReference type="ARBA" id="ARBA00016463"/>
    </source>
</evidence>
<feature type="transmembrane region" description="Helical" evidence="9">
    <location>
        <begin position="56"/>
        <end position="84"/>
    </location>
</feature>
<keyword evidence="7 9" id="KW-1133">Transmembrane helix</keyword>
<keyword evidence="6 9" id="KW-0201">Cytochrome c-type biogenesis</keyword>
<dbReference type="GO" id="GO:0005886">
    <property type="term" value="C:plasma membrane"/>
    <property type="evidence" value="ECO:0007669"/>
    <property type="project" value="UniProtKB-SubCell"/>
</dbReference>
<evidence type="ECO:0000313" key="12">
    <source>
        <dbReference type="Proteomes" id="UP000175669"/>
    </source>
</evidence>
<evidence type="ECO:0000256" key="9">
    <source>
        <dbReference type="RuleBase" id="RU364092"/>
    </source>
</evidence>
<dbReference type="Proteomes" id="UP000175669">
    <property type="component" value="Unassembled WGS sequence"/>
</dbReference>
<name>A0A1E8CHQ6_9GAMM</name>
<feature type="transmembrane region" description="Helical" evidence="9">
    <location>
        <begin position="96"/>
        <end position="115"/>
    </location>
</feature>
<feature type="transmembrane region" description="Helical" evidence="9">
    <location>
        <begin position="127"/>
        <end position="145"/>
    </location>
</feature>
<dbReference type="EMBL" id="MASR01000001">
    <property type="protein sequence ID" value="OFE12020.1"/>
    <property type="molecule type" value="Genomic_DNA"/>
</dbReference>
<dbReference type="GO" id="GO:0020037">
    <property type="term" value="F:heme binding"/>
    <property type="evidence" value="ECO:0007669"/>
    <property type="project" value="InterPro"/>
</dbReference>
<keyword evidence="9" id="KW-0813">Transport</keyword>
<comment type="subcellular location">
    <subcellularLocation>
        <location evidence="9">Cell inner membrane</location>
    </subcellularLocation>
    <subcellularLocation>
        <location evidence="2">Membrane</location>
        <topology evidence="2">Multi-pass membrane protein</topology>
    </subcellularLocation>
</comment>
<organism evidence="11 12">
    <name type="scientific">Pseudohongiella acticola</name>
    <dbReference type="NCBI Taxonomy" id="1524254"/>
    <lineage>
        <taxon>Bacteria</taxon>
        <taxon>Pseudomonadati</taxon>
        <taxon>Pseudomonadota</taxon>
        <taxon>Gammaproteobacteria</taxon>
        <taxon>Pseudomonadales</taxon>
        <taxon>Pseudohongiellaceae</taxon>
        <taxon>Pseudohongiella</taxon>
    </lineage>
</organism>
<dbReference type="PRINTS" id="PR01386">
    <property type="entry name" value="CCMCBIOGNSIS"/>
</dbReference>
<dbReference type="AlphaFoldDB" id="A0A1E8CHQ6"/>
<evidence type="ECO:0000256" key="5">
    <source>
        <dbReference type="ARBA" id="ARBA00022692"/>
    </source>
</evidence>
<dbReference type="InterPro" id="IPR002541">
    <property type="entry name" value="Cyt_c_assembly"/>
</dbReference>
<evidence type="ECO:0000256" key="3">
    <source>
        <dbReference type="ARBA" id="ARBA00005840"/>
    </source>
</evidence>
<dbReference type="Pfam" id="PF01578">
    <property type="entry name" value="Cytochrom_C_asm"/>
    <property type="match status" value="1"/>
</dbReference>
<dbReference type="PANTHER" id="PTHR30071">
    <property type="entry name" value="HEME EXPORTER PROTEIN C"/>
    <property type="match status" value="1"/>
</dbReference>
<evidence type="ECO:0000313" key="11">
    <source>
        <dbReference type="EMBL" id="OFE12020.1"/>
    </source>
</evidence>
<evidence type="ECO:0000256" key="1">
    <source>
        <dbReference type="ARBA" id="ARBA00002442"/>
    </source>
</evidence>
<keyword evidence="9" id="KW-0997">Cell inner membrane</keyword>
<dbReference type="InterPro" id="IPR045062">
    <property type="entry name" value="Cyt_c_biogenesis_CcsA/CcmC"/>
</dbReference>
<sequence>MWLWFSKLGSPRWFYELSSKWLPWLYAAMAVLMLVGLTWALLFVPEDYQQGNTIRIMYVHVPVASISLACFPLMAIAGAITLVWKMKLADMVAKCVAPIGLWFTGLALATGAIWGEPIWGTWWAWDARLTSMLIQFFLFVGVIALRSAIESTDAAAKACAVLAIVGAINVPIIKYSVEWWNTLHQPASTISMDATAPNPPEIWVPLLIMIAAVYLLFVISLILRTRNEILQRERRSQWVTELVARSQG</sequence>
<dbReference type="OrthoDB" id="9778550at2"/>
<comment type="similarity">
    <text evidence="3 9">Belongs to the CcmC/CycZ/HelC family.</text>
</comment>
<keyword evidence="5 9" id="KW-0812">Transmembrane</keyword>
<evidence type="ECO:0000256" key="2">
    <source>
        <dbReference type="ARBA" id="ARBA00004141"/>
    </source>
</evidence>
<accession>A0A1E8CHQ6</accession>
<dbReference type="STRING" id="1524254.PHACT_01765"/>
<evidence type="ECO:0000256" key="6">
    <source>
        <dbReference type="ARBA" id="ARBA00022748"/>
    </source>
</evidence>
<gene>
    <name evidence="9" type="primary">ccmC</name>
    <name evidence="11" type="ORF">PHACT_01765</name>
</gene>
<feature type="transmembrane region" description="Helical" evidence="9">
    <location>
        <begin position="202"/>
        <end position="223"/>
    </location>
</feature>
<keyword evidence="9" id="KW-1003">Cell membrane</keyword>
<dbReference type="PANTHER" id="PTHR30071:SF1">
    <property type="entry name" value="CYTOCHROME B_B6 PROTEIN-RELATED"/>
    <property type="match status" value="1"/>
</dbReference>
<dbReference type="GO" id="GO:0015232">
    <property type="term" value="F:heme transmembrane transporter activity"/>
    <property type="evidence" value="ECO:0007669"/>
    <property type="project" value="InterPro"/>
</dbReference>
<dbReference type="GO" id="GO:0017004">
    <property type="term" value="P:cytochrome complex assembly"/>
    <property type="evidence" value="ECO:0007669"/>
    <property type="project" value="UniProtKB-KW"/>
</dbReference>
<proteinExistence type="inferred from homology"/>
<evidence type="ECO:0000256" key="7">
    <source>
        <dbReference type="ARBA" id="ARBA00022989"/>
    </source>
</evidence>
<feature type="transmembrane region" description="Helical" evidence="9">
    <location>
        <begin position="21"/>
        <end position="44"/>
    </location>
</feature>
<dbReference type="InterPro" id="IPR003557">
    <property type="entry name" value="Cyt_c_biogenesis_CcmC"/>
</dbReference>
<keyword evidence="8 9" id="KW-0472">Membrane</keyword>